<dbReference type="EMBL" id="QXED01000006">
    <property type="protein sequence ID" value="RIV20620.1"/>
    <property type="molecule type" value="Genomic_DNA"/>
</dbReference>
<accession>A0A418M4G4</accession>
<keyword evidence="1" id="KW-0378">Hydrolase</keyword>
<evidence type="ECO:0000313" key="2">
    <source>
        <dbReference type="Proteomes" id="UP000283523"/>
    </source>
</evidence>
<comment type="caution">
    <text evidence="1">The sequence shown here is derived from an EMBL/GenBank/DDBJ whole genome shotgun (WGS) entry which is preliminary data.</text>
</comment>
<proteinExistence type="predicted"/>
<dbReference type="Proteomes" id="UP000283523">
    <property type="component" value="Unassembled WGS sequence"/>
</dbReference>
<gene>
    <name evidence="1" type="ORF">DYU11_21495</name>
</gene>
<sequence>MKQALTHIVVGLGLLVMTGFFTTAFGQGQDRQVTFTGFITGGKSNEPLPGAYIYIPKAGKGVLSAQNGYFALPVFPGDSIIFSYVGFKTQYHIIPRRLADVTYSAVVALQEDVKTLAEVKVYPYATEELFKNAFVNLKLPDEQERENLAKNLDPQAILRQAATMPMGAVANHQNFVNQQFFGRENILNRSQATTFAFTNPFAWANFIRSVKRGDLKNKEWRSELNKAPRENVSRKDILQNGN</sequence>
<dbReference type="GO" id="GO:0004180">
    <property type="term" value="F:carboxypeptidase activity"/>
    <property type="evidence" value="ECO:0007669"/>
    <property type="project" value="UniProtKB-KW"/>
</dbReference>
<dbReference type="RefSeq" id="WP_119669788.1">
    <property type="nucleotide sequence ID" value="NZ_QXED01000006.1"/>
</dbReference>
<protein>
    <submittedName>
        <fullName evidence="1">Carboxypeptidase-like regulatory domain-containing protein</fullName>
    </submittedName>
</protein>
<keyword evidence="1" id="KW-0645">Protease</keyword>
<keyword evidence="1" id="KW-0121">Carboxypeptidase</keyword>
<dbReference type="InterPro" id="IPR008969">
    <property type="entry name" value="CarboxyPept-like_regulatory"/>
</dbReference>
<keyword evidence="2" id="KW-1185">Reference proteome</keyword>
<dbReference type="AlphaFoldDB" id="A0A418M4G4"/>
<dbReference type="Pfam" id="PF13715">
    <property type="entry name" value="CarbopepD_reg_2"/>
    <property type="match status" value="1"/>
</dbReference>
<name>A0A418M4G4_9BACT</name>
<evidence type="ECO:0000313" key="1">
    <source>
        <dbReference type="EMBL" id="RIV20620.1"/>
    </source>
</evidence>
<dbReference type="SUPFAM" id="SSF49464">
    <property type="entry name" value="Carboxypeptidase regulatory domain-like"/>
    <property type="match status" value="1"/>
</dbReference>
<reference evidence="1 2" key="1">
    <citation type="submission" date="2018-08" db="EMBL/GenBank/DDBJ databases">
        <title>Fibrisoma montanum sp. nov., isolated from Danxia mountain soil.</title>
        <authorList>
            <person name="Huang Y."/>
        </authorList>
    </citation>
    <scope>NUCLEOTIDE SEQUENCE [LARGE SCALE GENOMIC DNA]</scope>
    <source>
        <strain evidence="1 2">HYT19</strain>
    </source>
</reference>
<organism evidence="1 2">
    <name type="scientific">Fibrisoma montanum</name>
    <dbReference type="NCBI Taxonomy" id="2305895"/>
    <lineage>
        <taxon>Bacteria</taxon>
        <taxon>Pseudomonadati</taxon>
        <taxon>Bacteroidota</taxon>
        <taxon>Cytophagia</taxon>
        <taxon>Cytophagales</taxon>
        <taxon>Spirosomataceae</taxon>
        <taxon>Fibrisoma</taxon>
    </lineage>
</organism>
<dbReference type="OrthoDB" id="1115630at2"/>